<evidence type="ECO:0000256" key="1">
    <source>
        <dbReference type="ARBA" id="ARBA00001946"/>
    </source>
</evidence>
<dbReference type="NCBIfam" id="TIGR01509">
    <property type="entry name" value="HAD-SF-IA-v3"/>
    <property type="match status" value="1"/>
</dbReference>
<proteinExistence type="inferred from homology"/>
<keyword evidence="4" id="KW-0460">Magnesium</keyword>
<keyword evidence="3" id="KW-0479">Metal-binding</keyword>
<dbReference type="SUPFAM" id="SSF56784">
    <property type="entry name" value="HAD-like"/>
    <property type="match status" value="1"/>
</dbReference>
<evidence type="ECO:0000256" key="4">
    <source>
        <dbReference type="ARBA" id="ARBA00022842"/>
    </source>
</evidence>
<dbReference type="Pfam" id="PF13419">
    <property type="entry name" value="HAD_2"/>
    <property type="match status" value="1"/>
</dbReference>
<gene>
    <name evidence="5" type="ORF">JOF34_000003</name>
</gene>
<dbReference type="PANTHER" id="PTHR46193">
    <property type="entry name" value="6-PHOSPHOGLUCONATE PHOSPHATASE"/>
    <property type="match status" value="1"/>
</dbReference>
<evidence type="ECO:0000256" key="2">
    <source>
        <dbReference type="ARBA" id="ARBA00006171"/>
    </source>
</evidence>
<dbReference type="InterPro" id="IPR051600">
    <property type="entry name" value="Beta-PGM-like"/>
</dbReference>
<dbReference type="Gene3D" id="3.40.50.1000">
    <property type="entry name" value="HAD superfamily/HAD-like"/>
    <property type="match status" value="1"/>
</dbReference>
<dbReference type="RefSeq" id="WP_165132851.1">
    <property type="nucleotide sequence ID" value="NZ_CP049253.1"/>
</dbReference>
<name>A0ABS4ZDQ2_9MICO</name>
<dbReference type="PRINTS" id="PR00413">
    <property type="entry name" value="HADHALOGNASE"/>
</dbReference>
<sequence>MSALVISDGAGGSFTAHAVVFDCDGILVDSESVWLRLISECLAELPDVDADAFHGLSVDDTARVLAAHTGQAASDVRIDLVKTYSDLLRPGVEPMPGAVELMTHLAAHIPVAVASNGLRHDVNMMLKSVGLLDIIPVIRTLEDVPRGKPAPDLYLAAAHALGTDPRHIIALEDSPAGATAARTAGMTVLGVNADPRVALTCDARFASLVDITARIVPETMETRTS</sequence>
<dbReference type="PANTHER" id="PTHR46193:SF10">
    <property type="entry name" value="6-PHOSPHOGLUCONATE PHOSPHATASE"/>
    <property type="match status" value="1"/>
</dbReference>
<evidence type="ECO:0000313" key="6">
    <source>
        <dbReference type="Proteomes" id="UP001519362"/>
    </source>
</evidence>
<keyword evidence="5" id="KW-0378">Hydrolase</keyword>
<dbReference type="InterPro" id="IPR023198">
    <property type="entry name" value="PGP-like_dom2"/>
</dbReference>
<dbReference type="SFLD" id="SFLDG01129">
    <property type="entry name" value="C1.5:_HAD__Beta-PGM__Phosphata"/>
    <property type="match status" value="1"/>
</dbReference>
<dbReference type="InterPro" id="IPR023214">
    <property type="entry name" value="HAD_sf"/>
</dbReference>
<protein>
    <submittedName>
        <fullName evidence="5">HAD superfamily hydrolase (TIGR01509 family)</fullName>
    </submittedName>
</protein>
<dbReference type="EMBL" id="JAGIOL010000001">
    <property type="protein sequence ID" value="MBP2435417.1"/>
    <property type="molecule type" value="Genomic_DNA"/>
</dbReference>
<dbReference type="CDD" id="cd07505">
    <property type="entry name" value="HAD_BPGM-like"/>
    <property type="match status" value="1"/>
</dbReference>
<evidence type="ECO:0000313" key="5">
    <source>
        <dbReference type="EMBL" id="MBP2435417.1"/>
    </source>
</evidence>
<comment type="caution">
    <text evidence="5">The sequence shown here is derived from an EMBL/GenBank/DDBJ whole genome shotgun (WGS) entry which is preliminary data.</text>
</comment>
<comment type="cofactor">
    <cofactor evidence="1">
        <name>Mg(2+)</name>
        <dbReference type="ChEBI" id="CHEBI:18420"/>
    </cofactor>
</comment>
<dbReference type="InterPro" id="IPR006439">
    <property type="entry name" value="HAD-SF_hydro_IA"/>
</dbReference>
<dbReference type="InterPro" id="IPR041492">
    <property type="entry name" value="HAD_2"/>
</dbReference>
<organism evidence="5 6">
    <name type="scientific">Microbacterium amylolyticum</name>
    <dbReference type="NCBI Taxonomy" id="936337"/>
    <lineage>
        <taxon>Bacteria</taxon>
        <taxon>Bacillati</taxon>
        <taxon>Actinomycetota</taxon>
        <taxon>Actinomycetes</taxon>
        <taxon>Micrococcales</taxon>
        <taxon>Microbacteriaceae</taxon>
        <taxon>Microbacterium</taxon>
    </lineage>
</organism>
<comment type="similarity">
    <text evidence="2">Belongs to the HAD-like hydrolase superfamily. CbbY/CbbZ/Gph/YieH family.</text>
</comment>
<dbReference type="GO" id="GO:0016787">
    <property type="term" value="F:hydrolase activity"/>
    <property type="evidence" value="ECO:0007669"/>
    <property type="project" value="UniProtKB-KW"/>
</dbReference>
<dbReference type="Proteomes" id="UP001519362">
    <property type="component" value="Unassembled WGS sequence"/>
</dbReference>
<dbReference type="InterPro" id="IPR036412">
    <property type="entry name" value="HAD-like_sf"/>
</dbReference>
<reference evidence="5 6" key="1">
    <citation type="submission" date="2021-03" db="EMBL/GenBank/DDBJ databases">
        <title>Sequencing the genomes of 1000 actinobacteria strains.</title>
        <authorList>
            <person name="Klenk H.-P."/>
        </authorList>
    </citation>
    <scope>NUCLEOTIDE SEQUENCE [LARGE SCALE GENOMIC DNA]</scope>
    <source>
        <strain evidence="5 6">DSM 24221</strain>
    </source>
</reference>
<keyword evidence="6" id="KW-1185">Reference proteome</keyword>
<accession>A0ABS4ZDQ2</accession>
<dbReference type="Gene3D" id="1.10.150.240">
    <property type="entry name" value="Putative phosphatase, domain 2"/>
    <property type="match status" value="1"/>
</dbReference>
<dbReference type="SFLD" id="SFLDS00003">
    <property type="entry name" value="Haloacid_Dehalogenase"/>
    <property type="match status" value="1"/>
</dbReference>
<evidence type="ECO:0000256" key="3">
    <source>
        <dbReference type="ARBA" id="ARBA00022723"/>
    </source>
</evidence>